<evidence type="ECO:0000256" key="6">
    <source>
        <dbReference type="SAM" id="MobiDB-lite"/>
    </source>
</evidence>
<evidence type="ECO:0000256" key="2">
    <source>
        <dbReference type="ARBA" id="ARBA00008066"/>
    </source>
</evidence>
<comment type="caution">
    <text evidence="9">The sequence shown here is derived from an EMBL/GenBank/DDBJ whole genome shotgun (WGS) entry which is preliminary data.</text>
</comment>
<reference evidence="9 10" key="1">
    <citation type="submission" date="2017-04" db="EMBL/GenBank/DDBJ databases">
        <title>Draft genome of the yeast Clavispora lusitaniae type strain CBS 6936.</title>
        <authorList>
            <person name="Durrens P."/>
            <person name="Klopp C."/>
            <person name="Biteau N."/>
            <person name="Fitton-Ouhabi V."/>
            <person name="Dementhon K."/>
            <person name="Accoceberry I."/>
            <person name="Sherman D.J."/>
            <person name="Noel T."/>
        </authorList>
    </citation>
    <scope>NUCLEOTIDE SEQUENCE [LARGE SCALE GENOMIC DNA]</scope>
    <source>
        <strain evidence="9 10">CBS 6936</strain>
    </source>
</reference>
<comment type="subcellular location">
    <subcellularLocation>
        <location evidence="1">Membrane</location>
        <topology evidence="1">Multi-pass membrane protein</topology>
    </subcellularLocation>
</comment>
<protein>
    <submittedName>
        <fullName evidence="9">Vacuolar amino acid transporter</fullName>
    </submittedName>
</protein>
<feature type="transmembrane region" description="Helical" evidence="7">
    <location>
        <begin position="508"/>
        <end position="531"/>
    </location>
</feature>
<dbReference type="GO" id="GO:0005774">
    <property type="term" value="C:vacuolar membrane"/>
    <property type="evidence" value="ECO:0007669"/>
    <property type="project" value="TreeGrafter"/>
</dbReference>
<feature type="transmembrane region" description="Helical" evidence="7">
    <location>
        <begin position="450"/>
        <end position="467"/>
    </location>
</feature>
<feature type="domain" description="Amino acid transporter transmembrane" evidence="8">
    <location>
        <begin position="135"/>
        <end position="527"/>
    </location>
</feature>
<feature type="compositionally biased region" description="Low complexity" evidence="6">
    <location>
        <begin position="60"/>
        <end position="76"/>
    </location>
</feature>
<keyword evidence="5 7" id="KW-0472">Membrane</keyword>
<dbReference type="PANTHER" id="PTHR22950">
    <property type="entry name" value="AMINO ACID TRANSPORTER"/>
    <property type="match status" value="1"/>
</dbReference>
<evidence type="ECO:0000256" key="5">
    <source>
        <dbReference type="ARBA" id="ARBA00023136"/>
    </source>
</evidence>
<comment type="similarity">
    <text evidence="2">Belongs to the amino acid/polyamine transporter 2 family.</text>
</comment>
<dbReference type="Pfam" id="PF01490">
    <property type="entry name" value="Aa_trans"/>
    <property type="match status" value="1"/>
</dbReference>
<feature type="transmembrane region" description="Helical" evidence="7">
    <location>
        <begin position="347"/>
        <end position="373"/>
    </location>
</feature>
<dbReference type="InterPro" id="IPR013057">
    <property type="entry name" value="AA_transpt_TM"/>
</dbReference>
<dbReference type="KEGG" id="clus:A9F13_13g00649"/>
<feature type="transmembrane region" description="Helical" evidence="7">
    <location>
        <begin position="314"/>
        <end position="335"/>
    </location>
</feature>
<dbReference type="GO" id="GO:0015179">
    <property type="term" value="F:L-amino acid transmembrane transporter activity"/>
    <property type="evidence" value="ECO:0007669"/>
    <property type="project" value="TreeGrafter"/>
</dbReference>
<evidence type="ECO:0000256" key="4">
    <source>
        <dbReference type="ARBA" id="ARBA00022989"/>
    </source>
</evidence>
<evidence type="ECO:0000259" key="8">
    <source>
        <dbReference type="Pfam" id="PF01490"/>
    </source>
</evidence>
<evidence type="ECO:0000256" key="7">
    <source>
        <dbReference type="SAM" id="Phobius"/>
    </source>
</evidence>
<keyword evidence="4 7" id="KW-1133">Transmembrane helix</keyword>
<dbReference type="EMBL" id="LYUB02000013">
    <property type="protein sequence ID" value="OVF07366.1"/>
    <property type="molecule type" value="Genomic_DNA"/>
</dbReference>
<feature type="transmembrane region" description="Helical" evidence="7">
    <location>
        <begin position="276"/>
        <end position="294"/>
    </location>
</feature>
<gene>
    <name evidence="9" type="ORF">A9F13_13g00649</name>
</gene>
<name>A0AA91T0U4_CLALS</name>
<evidence type="ECO:0000256" key="1">
    <source>
        <dbReference type="ARBA" id="ARBA00004141"/>
    </source>
</evidence>
<organism evidence="9 10">
    <name type="scientific">Clavispora lusitaniae</name>
    <name type="common">Candida lusitaniae</name>
    <dbReference type="NCBI Taxonomy" id="36911"/>
    <lineage>
        <taxon>Eukaryota</taxon>
        <taxon>Fungi</taxon>
        <taxon>Dikarya</taxon>
        <taxon>Ascomycota</taxon>
        <taxon>Saccharomycotina</taxon>
        <taxon>Pichiomycetes</taxon>
        <taxon>Metschnikowiaceae</taxon>
        <taxon>Clavispora</taxon>
    </lineage>
</organism>
<dbReference type="Proteomes" id="UP000195602">
    <property type="component" value="Unassembled WGS sequence"/>
</dbReference>
<feature type="transmembrane region" description="Helical" evidence="7">
    <location>
        <begin position="393"/>
        <end position="413"/>
    </location>
</feature>
<feature type="transmembrane region" description="Helical" evidence="7">
    <location>
        <begin position="213"/>
        <end position="235"/>
    </location>
</feature>
<evidence type="ECO:0000256" key="3">
    <source>
        <dbReference type="ARBA" id="ARBA00022692"/>
    </source>
</evidence>
<feature type="transmembrane region" description="Helical" evidence="7">
    <location>
        <begin position="473"/>
        <end position="496"/>
    </location>
</feature>
<evidence type="ECO:0000313" key="9">
    <source>
        <dbReference type="EMBL" id="OVF07366.1"/>
    </source>
</evidence>
<dbReference type="PANTHER" id="PTHR22950:SF349">
    <property type="entry name" value="AMINO ACID TRANSPORTER TRANSMEMBRANE DOMAIN-CONTAINING PROTEIN"/>
    <property type="match status" value="1"/>
</dbReference>
<feature type="transmembrane region" description="Helical" evidence="7">
    <location>
        <begin position="247"/>
        <end position="269"/>
    </location>
</feature>
<dbReference type="AlphaFoldDB" id="A0AA91T0U4"/>
<proteinExistence type="inferred from homology"/>
<accession>A0AA91T0U4</accession>
<evidence type="ECO:0000313" key="10">
    <source>
        <dbReference type="Proteomes" id="UP000195602"/>
    </source>
</evidence>
<feature type="region of interest" description="Disordered" evidence="6">
    <location>
        <begin position="54"/>
        <end position="94"/>
    </location>
</feature>
<keyword evidence="3 7" id="KW-0812">Transmembrane</keyword>
<sequence length="534" mass="57939">MASPTPIPHHETRRTSFLDLGGANSLNNFASSFKRTQNYIGGSLVENTLGDDISPCTSPSPRLISSARDSSSSTMSRETDYGAFSATPGTPPTGGSRGYDHINSFIYPVDDEAGTLHRTASKSSIHSRHGVTGSSTSYQTIFNAVNTLMGIAMLSLSFGMRLSGWVAGTVMLMGFSWVTNETAKIIGNILKKYPQASTYGDIAYLYGGKKFQALATSIFVVDLVGASVSLVLLFSDSFHLLFPDVNVGIFKALIICVTFGMSFMPLSLISSFSVSGIFSTMGVLVLIIICGLSSSESPGSLFNTAEMNLWPRSVGELILSLGIFMAPWGGHPVFPELYKDMRNPSKYATCCNITFISTFCLDFLIAAVGYVMFGVKCEDSLTKNVMSATTYPSWVNPLFCIFLGILPVSKLSLVTRPIISVYENYFRMNVQSDIVYKDGQRIYPMTLQKLMARVIFMGMILILSLVFTSFGRVIAFLGSAICFTICFTFPLLFHLGLNSEDLSSTQRLIARTGVVISMTGAFLGTCAALAFQES</sequence>